<name>A0A9P1MYX4_9PELO</name>
<sequence length="345" mass="38444">MESEKEEQFLEPPGSSPEVAFPILEEEIPQHIISDPNSIVITQEDLYEAGFVVDNLESLTDEQLAVLIQISEQRMAKANAFPDENSVAIILTDDGGLKITDHSHQEFYFSPAQLDELKVNVNNLTEENVQSLVQMTLPSISLKDPSKNTPSTSYSTGDDSRLALIGETVQIRDAEGHVRVATVRYIRGHSELKIQFEDGEFGYATMDQLILPQVADAEGGEQVESYSPQPSASTSSSTVAQPKPQHLPATNSTTVTHRHLVSARKRALTVDQEEVDQQQVEEIDNPPVLKRSYHHHQQIVHHQPPPNFCCPICDKKVYQKEPSYIVIRLPACDGCTREKIIVLDS</sequence>
<dbReference type="EMBL" id="CANHGI010000002">
    <property type="protein sequence ID" value="CAI5443903.1"/>
    <property type="molecule type" value="Genomic_DNA"/>
</dbReference>
<dbReference type="AlphaFoldDB" id="A0A9P1MYX4"/>
<protein>
    <submittedName>
        <fullName evidence="2">Uncharacterized protein</fullName>
    </submittedName>
</protein>
<keyword evidence="3" id="KW-1185">Reference proteome</keyword>
<evidence type="ECO:0000313" key="2">
    <source>
        <dbReference type="EMBL" id="CAI5443903.1"/>
    </source>
</evidence>
<reference evidence="2" key="1">
    <citation type="submission" date="2022-11" db="EMBL/GenBank/DDBJ databases">
        <authorList>
            <person name="Kikuchi T."/>
        </authorList>
    </citation>
    <scope>NUCLEOTIDE SEQUENCE</scope>
    <source>
        <strain evidence="2">PS1010</strain>
    </source>
</reference>
<feature type="region of interest" description="Disordered" evidence="1">
    <location>
        <begin position="218"/>
        <end position="252"/>
    </location>
</feature>
<dbReference type="OrthoDB" id="5845898at2759"/>
<feature type="compositionally biased region" description="Low complexity" evidence="1">
    <location>
        <begin position="225"/>
        <end position="241"/>
    </location>
</feature>
<accession>A0A9P1MYX4</accession>
<gene>
    <name evidence="2" type="ORF">CAMP_LOCUS6540</name>
</gene>
<proteinExistence type="predicted"/>
<comment type="caution">
    <text evidence="2">The sequence shown here is derived from an EMBL/GenBank/DDBJ whole genome shotgun (WGS) entry which is preliminary data.</text>
</comment>
<evidence type="ECO:0000313" key="3">
    <source>
        <dbReference type="Proteomes" id="UP001152747"/>
    </source>
</evidence>
<dbReference type="Proteomes" id="UP001152747">
    <property type="component" value="Unassembled WGS sequence"/>
</dbReference>
<organism evidence="2 3">
    <name type="scientific">Caenorhabditis angaria</name>
    <dbReference type="NCBI Taxonomy" id="860376"/>
    <lineage>
        <taxon>Eukaryota</taxon>
        <taxon>Metazoa</taxon>
        <taxon>Ecdysozoa</taxon>
        <taxon>Nematoda</taxon>
        <taxon>Chromadorea</taxon>
        <taxon>Rhabditida</taxon>
        <taxon>Rhabditina</taxon>
        <taxon>Rhabditomorpha</taxon>
        <taxon>Rhabditoidea</taxon>
        <taxon>Rhabditidae</taxon>
        <taxon>Peloderinae</taxon>
        <taxon>Caenorhabditis</taxon>
    </lineage>
</organism>
<evidence type="ECO:0000256" key="1">
    <source>
        <dbReference type="SAM" id="MobiDB-lite"/>
    </source>
</evidence>